<dbReference type="Proteomes" id="UP000600565">
    <property type="component" value="Unassembled WGS sequence"/>
</dbReference>
<protein>
    <recommendedName>
        <fullName evidence="3">Urease accessory protein UreF</fullName>
    </recommendedName>
</protein>
<keyword evidence="3" id="KW-0963">Cytoplasm</keyword>
<organism evidence="4 5">
    <name type="scientific">Solibacillus merdavium</name>
    <dbReference type="NCBI Taxonomy" id="2762218"/>
    <lineage>
        <taxon>Bacteria</taxon>
        <taxon>Bacillati</taxon>
        <taxon>Bacillota</taxon>
        <taxon>Bacilli</taxon>
        <taxon>Bacillales</taxon>
        <taxon>Caryophanaceae</taxon>
        <taxon>Solibacillus</taxon>
    </lineage>
</organism>
<accession>A0ABR8XKU8</accession>
<keyword evidence="5" id="KW-1185">Reference proteome</keyword>
<dbReference type="Gene3D" id="1.10.4190.10">
    <property type="entry name" value="Urease accessory protein UreF"/>
    <property type="match status" value="1"/>
</dbReference>
<comment type="similarity">
    <text evidence="3">Belongs to the UreF family.</text>
</comment>
<evidence type="ECO:0000256" key="3">
    <source>
        <dbReference type="HAMAP-Rule" id="MF_01385"/>
    </source>
</evidence>
<dbReference type="PIRSF" id="PIRSF009467">
    <property type="entry name" value="Ureas_acces_UreF"/>
    <property type="match status" value="1"/>
</dbReference>
<gene>
    <name evidence="3" type="primary">ureF</name>
    <name evidence="4" type="ORF">H9632_05575</name>
</gene>
<comment type="subunit">
    <text evidence="3">UreD, UreF and UreG form a complex that acts as a GTP-hydrolysis-dependent molecular chaperone, activating the urease apoprotein by helping to assemble the nickel containing metallocenter of UreC. The UreE protein probably delivers the nickel.</text>
</comment>
<comment type="function">
    <text evidence="3">Required for maturation of urease via the functional incorporation of the urease nickel metallocenter.</text>
</comment>
<evidence type="ECO:0000313" key="4">
    <source>
        <dbReference type="EMBL" id="MBD8032531.1"/>
    </source>
</evidence>
<dbReference type="PANTHER" id="PTHR33620">
    <property type="entry name" value="UREASE ACCESSORY PROTEIN F"/>
    <property type="match status" value="1"/>
</dbReference>
<dbReference type="Pfam" id="PF01730">
    <property type="entry name" value="UreF"/>
    <property type="match status" value="1"/>
</dbReference>
<dbReference type="PANTHER" id="PTHR33620:SF1">
    <property type="entry name" value="UREASE ACCESSORY PROTEIN F"/>
    <property type="match status" value="1"/>
</dbReference>
<comment type="caution">
    <text evidence="4">The sequence shown here is derived from an EMBL/GenBank/DDBJ whole genome shotgun (WGS) entry which is preliminary data.</text>
</comment>
<sequence length="219" mass="24754">MQLTDSNFPSGAFSHSFGMETFVQQEHIKDSMQFQSFLEGYIEQLCYADGLSARLVYDYLADGAWEKVLALDEVLYCSASASESRLGAQRIGQQMLRLYRALYPETRLNDYAAAIQQKKAYGHSSICQAILLFELKFPLEIAVQTIMYTACSTIIQNAVRAIPLGQTDGQKMFQLAVEKCTESITKIIQLTEKHVGCTSPMLEIKQMQHEHIPVRLFMS</sequence>
<keyword evidence="2 3" id="KW-0143">Chaperone</keyword>
<dbReference type="HAMAP" id="MF_01385">
    <property type="entry name" value="UreF"/>
    <property type="match status" value="1"/>
</dbReference>
<name>A0ABR8XKU8_9BACL</name>
<keyword evidence="1 3" id="KW-0996">Nickel insertion</keyword>
<reference evidence="4 5" key="1">
    <citation type="submission" date="2020-08" db="EMBL/GenBank/DDBJ databases">
        <title>A Genomic Blueprint of the Chicken Gut Microbiome.</title>
        <authorList>
            <person name="Gilroy R."/>
            <person name="Ravi A."/>
            <person name="Getino M."/>
            <person name="Pursley I."/>
            <person name="Horton D.L."/>
            <person name="Alikhan N.-F."/>
            <person name="Baker D."/>
            <person name="Gharbi K."/>
            <person name="Hall N."/>
            <person name="Watson M."/>
            <person name="Adriaenssens E.M."/>
            <person name="Foster-Nyarko E."/>
            <person name="Jarju S."/>
            <person name="Secka A."/>
            <person name="Antonio M."/>
            <person name="Oren A."/>
            <person name="Chaudhuri R."/>
            <person name="La Ragione R.M."/>
            <person name="Hildebrand F."/>
            <person name="Pallen M.J."/>
        </authorList>
    </citation>
    <scope>NUCLEOTIDE SEQUENCE [LARGE SCALE GENOMIC DNA]</scope>
    <source>
        <strain evidence="4 5">Sa1YVA6</strain>
    </source>
</reference>
<evidence type="ECO:0000256" key="2">
    <source>
        <dbReference type="ARBA" id="ARBA00023186"/>
    </source>
</evidence>
<dbReference type="InterPro" id="IPR002639">
    <property type="entry name" value="UreF"/>
</dbReference>
<dbReference type="EMBL" id="JACSPW010000003">
    <property type="protein sequence ID" value="MBD8032531.1"/>
    <property type="molecule type" value="Genomic_DNA"/>
</dbReference>
<comment type="subcellular location">
    <subcellularLocation>
        <location evidence="3">Cytoplasm</location>
    </subcellularLocation>
</comment>
<proteinExistence type="inferred from homology"/>
<dbReference type="InterPro" id="IPR038277">
    <property type="entry name" value="UreF_sf"/>
</dbReference>
<evidence type="ECO:0000256" key="1">
    <source>
        <dbReference type="ARBA" id="ARBA00022988"/>
    </source>
</evidence>
<evidence type="ECO:0000313" key="5">
    <source>
        <dbReference type="Proteomes" id="UP000600565"/>
    </source>
</evidence>